<evidence type="ECO:0000313" key="1">
    <source>
        <dbReference type="EMBL" id="GKX66404.1"/>
    </source>
</evidence>
<organism evidence="1 2">
    <name type="scientific">Inconstantimicrobium mannanitabidum</name>
    <dbReference type="NCBI Taxonomy" id="1604901"/>
    <lineage>
        <taxon>Bacteria</taxon>
        <taxon>Bacillati</taxon>
        <taxon>Bacillota</taxon>
        <taxon>Clostridia</taxon>
        <taxon>Eubacteriales</taxon>
        <taxon>Clostridiaceae</taxon>
        <taxon>Inconstantimicrobium</taxon>
    </lineage>
</organism>
<protein>
    <submittedName>
        <fullName evidence="1">Uncharacterized protein</fullName>
    </submittedName>
</protein>
<comment type="caution">
    <text evidence="1">The sequence shown here is derived from an EMBL/GenBank/DDBJ whole genome shotgun (WGS) entry which is preliminary data.</text>
</comment>
<accession>A0ACB5RB25</accession>
<reference evidence="1" key="1">
    <citation type="journal article" date="2025" name="Int. J. Syst. Evol. Microbiol.">
        <title>Inconstantimicrobium mannanitabidum sp. nov., a novel member of the family Clostridiaceae isolated from anoxic soil under the treatment of reductive soil disinfestation.</title>
        <authorList>
            <person name="Ueki A."/>
            <person name="Tonouchi A."/>
            <person name="Honma S."/>
            <person name="Kaku N."/>
            <person name="Ueki K."/>
        </authorList>
    </citation>
    <scope>NUCLEOTIDE SEQUENCE</scope>
    <source>
        <strain evidence="1">TW13</strain>
    </source>
</reference>
<name>A0ACB5RB25_9CLOT</name>
<dbReference type="Proteomes" id="UP001058074">
    <property type="component" value="Unassembled WGS sequence"/>
</dbReference>
<keyword evidence="2" id="KW-1185">Reference proteome</keyword>
<sequence length="163" mass="18888">MKVIFLDIDGVINSNFWLESHQQEISDGTLIDKEKIELVAKIVNKTEATLVMHSGWRFWFDNTMKPIRKEAQNLINLLLDSGLSIYAMTPDLTTEEIRKTKMFSKVKASEIFLWLEQNPNVDKWIVLDDIDLHNDDLAIRQVRTNAEVGITEKDVDRAIEMLL</sequence>
<dbReference type="EMBL" id="BROD01000001">
    <property type="protein sequence ID" value="GKX66404.1"/>
    <property type="molecule type" value="Genomic_DNA"/>
</dbReference>
<evidence type="ECO:0000313" key="2">
    <source>
        <dbReference type="Proteomes" id="UP001058074"/>
    </source>
</evidence>
<gene>
    <name evidence="1" type="ORF">rsdtw13_16620</name>
</gene>
<proteinExistence type="predicted"/>